<evidence type="ECO:0000313" key="1">
    <source>
        <dbReference type="EMBL" id="VFU58890.1"/>
    </source>
</evidence>
<gene>
    <name evidence="1" type="ORF">SVIM_LOCUS431174</name>
</gene>
<name>A0A6N2MWT4_SALVM</name>
<protein>
    <submittedName>
        <fullName evidence="1">Uncharacterized protein</fullName>
    </submittedName>
</protein>
<reference evidence="1" key="1">
    <citation type="submission" date="2019-03" db="EMBL/GenBank/DDBJ databases">
        <authorList>
            <person name="Mank J."/>
            <person name="Almeida P."/>
        </authorList>
    </citation>
    <scope>NUCLEOTIDE SEQUENCE</scope>
    <source>
        <strain evidence="1">78183</strain>
    </source>
</reference>
<dbReference type="EMBL" id="CAADRP010002007">
    <property type="protein sequence ID" value="VFU58890.1"/>
    <property type="molecule type" value="Genomic_DNA"/>
</dbReference>
<organism evidence="1">
    <name type="scientific">Salix viminalis</name>
    <name type="common">Common osier</name>
    <name type="synonym">Basket willow</name>
    <dbReference type="NCBI Taxonomy" id="40686"/>
    <lineage>
        <taxon>Eukaryota</taxon>
        <taxon>Viridiplantae</taxon>
        <taxon>Streptophyta</taxon>
        <taxon>Embryophyta</taxon>
        <taxon>Tracheophyta</taxon>
        <taxon>Spermatophyta</taxon>
        <taxon>Magnoliopsida</taxon>
        <taxon>eudicotyledons</taxon>
        <taxon>Gunneridae</taxon>
        <taxon>Pentapetalae</taxon>
        <taxon>rosids</taxon>
        <taxon>fabids</taxon>
        <taxon>Malpighiales</taxon>
        <taxon>Salicaceae</taxon>
        <taxon>Saliceae</taxon>
        <taxon>Salix</taxon>
    </lineage>
</organism>
<accession>A0A6N2MWT4</accession>
<proteinExistence type="predicted"/>
<sequence>MDRILWINLQPATENKYVCDGYTTNDARPRAIKINDQNFESFLISSVTLSPADDTENEWRQLCPSPDDSRLMDRFTYKLRISSFRILEEF</sequence>
<dbReference type="AlphaFoldDB" id="A0A6N2MWT4"/>